<dbReference type="Proteomes" id="UP001558613">
    <property type="component" value="Unassembled WGS sequence"/>
</dbReference>
<dbReference type="EMBL" id="JAYMGO010000004">
    <property type="protein sequence ID" value="KAL1275570.1"/>
    <property type="molecule type" value="Genomic_DNA"/>
</dbReference>
<protein>
    <submittedName>
        <fullName evidence="1">Uncharacterized protein</fullName>
    </submittedName>
</protein>
<reference evidence="1 2" key="1">
    <citation type="submission" date="2023-09" db="EMBL/GenBank/DDBJ databases">
        <authorList>
            <person name="Wang M."/>
        </authorList>
    </citation>
    <scope>NUCLEOTIDE SEQUENCE [LARGE SCALE GENOMIC DNA]</scope>
    <source>
        <strain evidence="1">GT-2023</strain>
        <tissue evidence="1">Liver</tissue>
    </source>
</reference>
<organism evidence="1 2">
    <name type="scientific">Cirrhinus molitorella</name>
    <name type="common">mud carp</name>
    <dbReference type="NCBI Taxonomy" id="172907"/>
    <lineage>
        <taxon>Eukaryota</taxon>
        <taxon>Metazoa</taxon>
        <taxon>Chordata</taxon>
        <taxon>Craniata</taxon>
        <taxon>Vertebrata</taxon>
        <taxon>Euteleostomi</taxon>
        <taxon>Actinopterygii</taxon>
        <taxon>Neopterygii</taxon>
        <taxon>Teleostei</taxon>
        <taxon>Ostariophysi</taxon>
        <taxon>Cypriniformes</taxon>
        <taxon>Cyprinidae</taxon>
        <taxon>Labeoninae</taxon>
        <taxon>Labeonini</taxon>
        <taxon>Cirrhinus</taxon>
    </lineage>
</organism>
<sequence>MAHIAQGYLQPKWWTHVRWLLNPCSVQVNSPRMENMRVPPWVCSQWKRDSKQNLDFRRPFFSLNETD</sequence>
<accession>A0ABR3NF35</accession>
<evidence type="ECO:0000313" key="1">
    <source>
        <dbReference type="EMBL" id="KAL1275570.1"/>
    </source>
</evidence>
<evidence type="ECO:0000313" key="2">
    <source>
        <dbReference type="Proteomes" id="UP001558613"/>
    </source>
</evidence>
<proteinExistence type="predicted"/>
<comment type="caution">
    <text evidence="1">The sequence shown here is derived from an EMBL/GenBank/DDBJ whole genome shotgun (WGS) entry which is preliminary data.</text>
</comment>
<name>A0ABR3NF35_9TELE</name>
<keyword evidence="2" id="KW-1185">Reference proteome</keyword>
<gene>
    <name evidence="1" type="ORF">QQF64_035193</name>
</gene>